<keyword evidence="1" id="KW-0732">Signal</keyword>
<dbReference type="AlphaFoldDB" id="A0A212JJT6"/>
<evidence type="ECO:0000256" key="1">
    <source>
        <dbReference type="SAM" id="SignalP"/>
    </source>
</evidence>
<gene>
    <name evidence="2" type="ORF">KL86APRO_11206</name>
</gene>
<reference evidence="2" key="1">
    <citation type="submission" date="2016-04" db="EMBL/GenBank/DDBJ databases">
        <authorList>
            <person name="Evans L.H."/>
            <person name="Alamgir A."/>
            <person name="Owens N."/>
            <person name="Weber N.D."/>
            <person name="Virtaneva K."/>
            <person name="Barbian K."/>
            <person name="Babar A."/>
            <person name="Rosenke K."/>
        </authorList>
    </citation>
    <scope>NUCLEOTIDE SEQUENCE</scope>
    <source>
        <strain evidence="2">86</strain>
    </source>
</reference>
<organism evidence="2">
    <name type="scientific">uncultured Alphaproteobacteria bacterium</name>
    <dbReference type="NCBI Taxonomy" id="91750"/>
    <lineage>
        <taxon>Bacteria</taxon>
        <taxon>Pseudomonadati</taxon>
        <taxon>Pseudomonadota</taxon>
        <taxon>Alphaproteobacteria</taxon>
        <taxon>environmental samples</taxon>
    </lineage>
</organism>
<protein>
    <recommendedName>
        <fullName evidence="3">Lipoprotein</fullName>
    </recommendedName>
</protein>
<feature type="signal peptide" evidence="1">
    <location>
        <begin position="1"/>
        <end position="19"/>
    </location>
</feature>
<feature type="chain" id="PRO_5012849406" description="Lipoprotein" evidence="1">
    <location>
        <begin position="20"/>
        <end position="178"/>
    </location>
</feature>
<sequence length="178" mass="18804">MKRLPSLSALAALALSACATPPPTYAPAAGLTPETGATITGSRDSFADSPYSSRITVLKIDGVITEAGIATFSQWDDRELVAPGPHSLEVRATLIKYGLSARIGAAVIPFAARAGESYAVRSWARPDQETDRERMDLWVEAANGDRSSPVVTVPVFLPRGGPVVVPATKNSPMMILDQ</sequence>
<accession>A0A212JJT6</accession>
<dbReference type="PROSITE" id="PS51257">
    <property type="entry name" value="PROKAR_LIPOPROTEIN"/>
    <property type="match status" value="1"/>
</dbReference>
<dbReference type="EMBL" id="FLUO01000001">
    <property type="protein sequence ID" value="SBV99696.1"/>
    <property type="molecule type" value="Genomic_DNA"/>
</dbReference>
<name>A0A212JJT6_9PROT</name>
<evidence type="ECO:0000313" key="2">
    <source>
        <dbReference type="EMBL" id="SBV99696.1"/>
    </source>
</evidence>
<evidence type="ECO:0008006" key="3">
    <source>
        <dbReference type="Google" id="ProtNLM"/>
    </source>
</evidence>
<proteinExistence type="predicted"/>